<dbReference type="Pfam" id="PF14834">
    <property type="entry name" value="GST_C_4"/>
    <property type="match status" value="1"/>
</dbReference>
<evidence type="ECO:0000259" key="1">
    <source>
        <dbReference type="PROSITE" id="PS50404"/>
    </source>
</evidence>
<dbReference type="PROSITE" id="PS50404">
    <property type="entry name" value="GST_NTER"/>
    <property type="match status" value="1"/>
</dbReference>
<evidence type="ECO:0000313" key="3">
    <source>
        <dbReference type="Proteomes" id="UP000070299"/>
    </source>
</evidence>
<proteinExistence type="predicted"/>
<dbReference type="AlphaFoldDB" id="A0A135ZZQ3"/>
<sequence length="204" mass="23010">MKLYVDSNYLSPYAMSVFVGLREKGLSFDTILINLDKAENYAPQYTGFSTSLRVPAINDKGFSLCESSAICEYLEDCYSGVALYPQNPADKAKAREIQAWLRSDLMPIREERTTDYVFRKPRVLALSAKAKVAADKLFLAAEQLIPLGSNSLFTQWSIADTDLALMLNRLIFAGDPVPARLVEFATFQWQRPSVQEWVKLASKY</sequence>
<dbReference type="GO" id="GO:0006749">
    <property type="term" value="P:glutathione metabolic process"/>
    <property type="evidence" value="ECO:0007669"/>
    <property type="project" value="TreeGrafter"/>
</dbReference>
<accession>A0A135ZZQ3</accession>
<dbReference type="PANTHER" id="PTHR42673:SF21">
    <property type="entry name" value="GLUTATHIONE S-TRANSFERASE YFCF"/>
    <property type="match status" value="1"/>
</dbReference>
<dbReference type="PANTHER" id="PTHR42673">
    <property type="entry name" value="MALEYLACETOACETATE ISOMERASE"/>
    <property type="match status" value="1"/>
</dbReference>
<dbReference type="SUPFAM" id="SSF47616">
    <property type="entry name" value="GST C-terminal domain-like"/>
    <property type="match status" value="1"/>
</dbReference>
<organism evidence="2 3">
    <name type="scientific">Paraglaciecola hydrolytica</name>
    <dbReference type="NCBI Taxonomy" id="1799789"/>
    <lineage>
        <taxon>Bacteria</taxon>
        <taxon>Pseudomonadati</taxon>
        <taxon>Pseudomonadota</taxon>
        <taxon>Gammaproteobacteria</taxon>
        <taxon>Alteromonadales</taxon>
        <taxon>Alteromonadaceae</taxon>
        <taxon>Paraglaciecola</taxon>
    </lineage>
</organism>
<dbReference type="CDD" id="cd03195">
    <property type="entry name" value="GST_C_4"/>
    <property type="match status" value="1"/>
</dbReference>
<feature type="domain" description="GST N-terminal" evidence="1">
    <location>
        <begin position="1"/>
        <end position="82"/>
    </location>
</feature>
<dbReference type="Gene3D" id="3.40.30.10">
    <property type="entry name" value="Glutaredoxin"/>
    <property type="match status" value="1"/>
</dbReference>
<dbReference type="GO" id="GO:0006559">
    <property type="term" value="P:L-phenylalanine catabolic process"/>
    <property type="evidence" value="ECO:0007669"/>
    <property type="project" value="TreeGrafter"/>
</dbReference>
<protein>
    <submittedName>
        <fullName evidence="2">Glutathione S-transferase</fullName>
    </submittedName>
</protein>
<dbReference type="SUPFAM" id="SSF52833">
    <property type="entry name" value="Thioredoxin-like"/>
    <property type="match status" value="1"/>
</dbReference>
<dbReference type="STRING" id="1799789.AX660_15395"/>
<evidence type="ECO:0000313" key="2">
    <source>
        <dbReference type="EMBL" id="KXI28476.1"/>
    </source>
</evidence>
<dbReference type="SFLD" id="SFLDG00358">
    <property type="entry name" value="Main_(cytGST)"/>
    <property type="match status" value="1"/>
</dbReference>
<dbReference type="Pfam" id="PF13409">
    <property type="entry name" value="GST_N_2"/>
    <property type="match status" value="1"/>
</dbReference>
<dbReference type="InterPro" id="IPR036282">
    <property type="entry name" value="Glutathione-S-Trfase_C_sf"/>
</dbReference>
<dbReference type="InterPro" id="IPR034338">
    <property type="entry name" value="GST_4_C"/>
</dbReference>
<keyword evidence="3" id="KW-1185">Reference proteome</keyword>
<dbReference type="InterPro" id="IPR036249">
    <property type="entry name" value="Thioredoxin-like_sf"/>
</dbReference>
<dbReference type="Gene3D" id="1.20.1050.10">
    <property type="match status" value="1"/>
</dbReference>
<dbReference type="GO" id="GO:0016034">
    <property type="term" value="F:maleylacetoacetate isomerase activity"/>
    <property type="evidence" value="ECO:0007669"/>
    <property type="project" value="TreeGrafter"/>
</dbReference>
<dbReference type="InterPro" id="IPR004045">
    <property type="entry name" value="Glutathione_S-Trfase_N"/>
</dbReference>
<dbReference type="NCBIfam" id="NF011693">
    <property type="entry name" value="PRK15113.1"/>
    <property type="match status" value="1"/>
</dbReference>
<dbReference type="CDD" id="cd00570">
    <property type="entry name" value="GST_N_family"/>
    <property type="match status" value="1"/>
</dbReference>
<dbReference type="RefSeq" id="WP_068377383.1">
    <property type="nucleotide sequence ID" value="NZ_LSNE01000006.1"/>
</dbReference>
<keyword evidence="2" id="KW-0808">Transferase</keyword>
<dbReference type="Proteomes" id="UP000070299">
    <property type="component" value="Unassembled WGS sequence"/>
</dbReference>
<comment type="caution">
    <text evidence="2">The sequence shown here is derived from an EMBL/GenBank/DDBJ whole genome shotgun (WGS) entry which is preliminary data.</text>
</comment>
<reference evidence="3" key="1">
    <citation type="submission" date="2016-02" db="EMBL/GenBank/DDBJ databases">
        <authorList>
            <person name="Schultz-Johansen M."/>
            <person name="Glaring M.A."/>
            <person name="Bech P.K."/>
            <person name="Stougaard P."/>
        </authorList>
    </citation>
    <scope>NUCLEOTIDE SEQUENCE [LARGE SCALE GENOMIC DNA]</scope>
    <source>
        <strain evidence="3">S66</strain>
    </source>
</reference>
<dbReference type="InterPro" id="IPR040079">
    <property type="entry name" value="Glutathione_S-Trfase"/>
</dbReference>
<gene>
    <name evidence="2" type="ORF">AX660_15395</name>
</gene>
<dbReference type="OrthoDB" id="9797500at2"/>
<dbReference type="GO" id="GO:0004364">
    <property type="term" value="F:glutathione transferase activity"/>
    <property type="evidence" value="ECO:0007669"/>
    <property type="project" value="TreeGrafter"/>
</dbReference>
<dbReference type="EMBL" id="LSNE01000006">
    <property type="protein sequence ID" value="KXI28476.1"/>
    <property type="molecule type" value="Genomic_DNA"/>
</dbReference>
<name>A0A135ZZQ3_9ALTE</name>
<dbReference type="SFLD" id="SFLDS00019">
    <property type="entry name" value="Glutathione_Transferase_(cytos"/>
    <property type="match status" value="1"/>
</dbReference>